<feature type="transmembrane region" description="Helical" evidence="7">
    <location>
        <begin position="309"/>
        <end position="327"/>
    </location>
</feature>
<keyword evidence="5 7" id="KW-1133">Transmembrane helix</keyword>
<dbReference type="Proteomes" id="UP000214646">
    <property type="component" value="Unassembled WGS sequence"/>
</dbReference>
<dbReference type="AlphaFoldDB" id="A0A225CZQ5"/>
<feature type="transmembrane region" description="Helical" evidence="7">
    <location>
        <begin position="223"/>
        <end position="247"/>
    </location>
</feature>
<comment type="caution">
    <text evidence="8">The sequence shown here is derived from an EMBL/GenBank/DDBJ whole genome shotgun (WGS) entry which is preliminary data.</text>
</comment>
<feature type="transmembrane region" description="Helical" evidence="7">
    <location>
        <begin position="182"/>
        <end position="203"/>
    </location>
</feature>
<evidence type="ECO:0000313" key="8">
    <source>
        <dbReference type="EMBL" id="OWK34163.1"/>
    </source>
</evidence>
<keyword evidence="3" id="KW-1003">Cell membrane</keyword>
<evidence type="ECO:0000256" key="3">
    <source>
        <dbReference type="ARBA" id="ARBA00022475"/>
    </source>
</evidence>
<keyword evidence="6 7" id="KW-0472">Membrane</keyword>
<evidence type="ECO:0000256" key="7">
    <source>
        <dbReference type="SAM" id="Phobius"/>
    </source>
</evidence>
<comment type="similarity">
    <text evidence="2">Belongs to the polysaccharide synthase family.</text>
</comment>
<feature type="transmembrane region" description="Helical" evidence="7">
    <location>
        <begin position="124"/>
        <end position="143"/>
    </location>
</feature>
<organism evidence="8 9">
    <name type="scientific">Fimbriiglobus ruber</name>
    <dbReference type="NCBI Taxonomy" id="1908690"/>
    <lineage>
        <taxon>Bacteria</taxon>
        <taxon>Pseudomonadati</taxon>
        <taxon>Planctomycetota</taxon>
        <taxon>Planctomycetia</taxon>
        <taxon>Gemmatales</taxon>
        <taxon>Gemmataceae</taxon>
        <taxon>Fimbriiglobus</taxon>
    </lineage>
</organism>
<evidence type="ECO:0000313" key="9">
    <source>
        <dbReference type="Proteomes" id="UP000214646"/>
    </source>
</evidence>
<evidence type="ECO:0000256" key="1">
    <source>
        <dbReference type="ARBA" id="ARBA00004651"/>
    </source>
</evidence>
<name>A0A225CZQ5_9BACT</name>
<dbReference type="PANTHER" id="PTHR30250">
    <property type="entry name" value="PST FAMILY PREDICTED COLANIC ACID TRANSPORTER"/>
    <property type="match status" value="1"/>
</dbReference>
<feature type="transmembrane region" description="Helical" evidence="7">
    <location>
        <begin position="419"/>
        <end position="438"/>
    </location>
</feature>
<comment type="subcellular location">
    <subcellularLocation>
        <location evidence="1">Cell membrane</location>
        <topology evidence="1">Multi-pass membrane protein</topology>
    </subcellularLocation>
</comment>
<feature type="transmembrane region" description="Helical" evidence="7">
    <location>
        <begin position="267"/>
        <end position="289"/>
    </location>
</feature>
<gene>
    <name evidence="8" type="ORF">FRUB_10134</name>
</gene>
<feature type="transmembrane region" description="Helical" evidence="7">
    <location>
        <begin position="334"/>
        <end position="354"/>
    </location>
</feature>
<evidence type="ECO:0000256" key="6">
    <source>
        <dbReference type="ARBA" id="ARBA00023136"/>
    </source>
</evidence>
<dbReference type="GO" id="GO:0005886">
    <property type="term" value="C:plasma membrane"/>
    <property type="evidence" value="ECO:0007669"/>
    <property type="project" value="UniProtKB-SubCell"/>
</dbReference>
<feature type="transmembrane region" description="Helical" evidence="7">
    <location>
        <begin position="149"/>
        <end position="170"/>
    </location>
</feature>
<dbReference type="Pfam" id="PF13440">
    <property type="entry name" value="Polysacc_synt_3"/>
    <property type="match status" value="1"/>
</dbReference>
<feature type="transmembrane region" description="Helical" evidence="7">
    <location>
        <begin position="64"/>
        <end position="85"/>
    </location>
</feature>
<feature type="transmembrane region" description="Helical" evidence="7">
    <location>
        <begin position="20"/>
        <end position="44"/>
    </location>
</feature>
<protein>
    <submittedName>
        <fullName evidence="8">Polysaccharide biosynthesis protein</fullName>
    </submittedName>
</protein>
<sequence>MLRFAVNLVLARLVSPEVFGVMALVNLIVQGVHMVSDVGIGSWVMRHPRGDDPRLLNTAWTVGIVRGGVIWVAAAAIAGLVAWLYGEPQLFSLIAVAGSTAVLYGLYSAAMLTQARRMAQGRLMMIQLVSYGTSAAFSVGWVWVWPTPWGLVAGTISSGLITLALSHLVLPRMQHRFVWDRAVVADLFVYGRWVFVSTFLTYLTNQADRLTVGLIASVAALGVYHMAAMFVGVPVYLAAGLCGNWVLPVFSRLRDQPGARRTLTAYYALAVRFGWGLTAGVLVTAPAAIELLYRGDYLGGVGLVRLLVWGAWFQILFGLQSSVLFAYGSPRTSAIANGVKLIALPGLATAGAHFASVPGMVVGFALADAVRYVFTLNYFRRECPSSVLEDCRLTLLLAVVTVAEAVAADQFGSSTSASIGRLAGGAAIVSVVAGGLLFKAWHSTKEQR</sequence>
<dbReference type="PANTHER" id="PTHR30250:SF10">
    <property type="entry name" value="LIPOPOLYSACCHARIDE BIOSYNTHESIS PROTEIN WZXC"/>
    <property type="match status" value="1"/>
</dbReference>
<keyword evidence="4 7" id="KW-0812">Transmembrane</keyword>
<reference evidence="9" key="1">
    <citation type="submission" date="2017-06" db="EMBL/GenBank/DDBJ databases">
        <title>Genome analysis of Fimbriiglobus ruber SP5, the first member of the order Planctomycetales with confirmed chitinolytic capability.</title>
        <authorList>
            <person name="Ravin N.V."/>
            <person name="Rakitin A.L."/>
            <person name="Ivanova A.A."/>
            <person name="Beletsky A.V."/>
            <person name="Kulichevskaya I.S."/>
            <person name="Mardanov A.V."/>
            <person name="Dedysh S.N."/>
        </authorList>
    </citation>
    <scope>NUCLEOTIDE SEQUENCE [LARGE SCALE GENOMIC DNA]</scope>
    <source>
        <strain evidence="9">SP5</strain>
    </source>
</reference>
<evidence type="ECO:0000256" key="5">
    <source>
        <dbReference type="ARBA" id="ARBA00022989"/>
    </source>
</evidence>
<evidence type="ECO:0000256" key="2">
    <source>
        <dbReference type="ARBA" id="ARBA00007430"/>
    </source>
</evidence>
<keyword evidence="9" id="KW-1185">Reference proteome</keyword>
<proteinExistence type="inferred from homology"/>
<feature type="transmembrane region" description="Helical" evidence="7">
    <location>
        <begin position="91"/>
        <end position="112"/>
    </location>
</feature>
<dbReference type="EMBL" id="NIDE01000020">
    <property type="protein sequence ID" value="OWK34163.1"/>
    <property type="molecule type" value="Genomic_DNA"/>
</dbReference>
<evidence type="ECO:0000256" key="4">
    <source>
        <dbReference type="ARBA" id="ARBA00022692"/>
    </source>
</evidence>
<accession>A0A225CZQ5</accession>
<dbReference type="InterPro" id="IPR050833">
    <property type="entry name" value="Poly_Biosynth_Transport"/>
</dbReference>